<evidence type="ECO:0000256" key="3">
    <source>
        <dbReference type="ARBA" id="ARBA00022490"/>
    </source>
</evidence>
<evidence type="ECO:0000313" key="6">
    <source>
        <dbReference type="EMBL" id="KAG8593106.1"/>
    </source>
</evidence>
<proteinExistence type="inferred from homology"/>
<accession>A0AAV7D8G4</accession>
<dbReference type="GO" id="GO:0005737">
    <property type="term" value="C:cytoplasm"/>
    <property type="evidence" value="ECO:0007669"/>
    <property type="project" value="UniProtKB-SubCell"/>
</dbReference>
<dbReference type="AlphaFoldDB" id="A0AAV7D8G4"/>
<reference evidence="6" key="1">
    <citation type="thesis" date="2020" institute="ProQuest LLC" country="789 East Eisenhower Parkway, Ann Arbor, MI, USA">
        <title>Comparative Genomics and Chromosome Evolution.</title>
        <authorList>
            <person name="Mudd A.B."/>
        </authorList>
    </citation>
    <scope>NUCLEOTIDE SEQUENCE</scope>
    <source>
        <strain evidence="6">237g6f4</strain>
        <tissue evidence="6">Blood</tissue>
    </source>
</reference>
<organism evidence="6 7">
    <name type="scientific">Engystomops pustulosus</name>
    <name type="common">Tungara frog</name>
    <name type="synonym">Physalaemus pustulosus</name>
    <dbReference type="NCBI Taxonomy" id="76066"/>
    <lineage>
        <taxon>Eukaryota</taxon>
        <taxon>Metazoa</taxon>
        <taxon>Chordata</taxon>
        <taxon>Craniata</taxon>
        <taxon>Vertebrata</taxon>
        <taxon>Euteleostomi</taxon>
        <taxon>Amphibia</taxon>
        <taxon>Batrachia</taxon>
        <taxon>Anura</taxon>
        <taxon>Neobatrachia</taxon>
        <taxon>Hyloidea</taxon>
        <taxon>Leptodactylidae</taxon>
        <taxon>Leiuperinae</taxon>
        <taxon>Engystomops</taxon>
    </lineage>
</organism>
<dbReference type="Pfam" id="PF07809">
    <property type="entry name" value="RTP801_C"/>
    <property type="match status" value="1"/>
</dbReference>
<evidence type="ECO:0000256" key="2">
    <source>
        <dbReference type="ARBA" id="ARBA00010670"/>
    </source>
</evidence>
<dbReference type="PANTHER" id="PTHR12478:SF17">
    <property type="entry name" value="DNA DAMAGE-INDUCIBLE TRANSCRIPT 4-LIKE PROTEIN"/>
    <property type="match status" value="1"/>
</dbReference>
<evidence type="ECO:0000256" key="1">
    <source>
        <dbReference type="ARBA" id="ARBA00004496"/>
    </source>
</evidence>
<dbReference type="EMBL" id="WNYA01000001">
    <property type="protein sequence ID" value="KAG8593106.1"/>
    <property type="molecule type" value="Genomic_DNA"/>
</dbReference>
<protein>
    <recommendedName>
        <fullName evidence="5">DNA damage-inducible transcript 4-like protein</fullName>
    </recommendedName>
</protein>
<dbReference type="InterPro" id="IPR012918">
    <property type="entry name" value="RTP801-like"/>
</dbReference>
<dbReference type="GO" id="GO:0009968">
    <property type="term" value="P:negative regulation of signal transduction"/>
    <property type="evidence" value="ECO:0007669"/>
    <property type="project" value="InterPro"/>
</dbReference>
<comment type="subcellular location">
    <subcellularLocation>
        <location evidence="1">Cytoplasm</location>
    </subcellularLocation>
</comment>
<dbReference type="Gene3D" id="3.90.470.40">
    <property type="entry name" value="RTP801-like"/>
    <property type="match status" value="1"/>
</dbReference>
<comment type="similarity">
    <text evidence="2">Belongs to the DDIT4 family.</text>
</comment>
<keyword evidence="3" id="KW-0963">Cytoplasm</keyword>
<dbReference type="PANTHER" id="PTHR12478">
    <property type="entry name" value="DNA-DAMAGE-INDUCIBLE TRANSCRIPT 4 PROTEIN DDIT4"/>
    <property type="match status" value="1"/>
</dbReference>
<gene>
    <name evidence="6" type="ORF">GDO81_000724</name>
</gene>
<evidence type="ECO:0000313" key="7">
    <source>
        <dbReference type="Proteomes" id="UP000824782"/>
    </source>
</evidence>
<sequence length="159" mass="18074">MDRLSTEPNIGDALSFVRTCHLVTMLENSLYRAKSAKLQCSKVLVPKELTARVAQEALKLSLDEPCGLRGCIIYVNLESNNKQASLDTIIYDCSVEPTFELKLVLKQDTQGWDYVRDLLIHRSCFPQLFRSIIKLSPKFQISKKRLYFSVIGVGNEDCQ</sequence>
<evidence type="ECO:0000256" key="4">
    <source>
        <dbReference type="ARBA" id="ARBA00037487"/>
    </source>
</evidence>
<comment type="function">
    <text evidence="4">Inhibits cell growth by regulating the TOR signaling pathway upstream of the TSC1-TSC2 complex and downstream of AKT1.</text>
</comment>
<dbReference type="Proteomes" id="UP000824782">
    <property type="component" value="Unassembled WGS sequence"/>
</dbReference>
<keyword evidence="7" id="KW-1185">Reference proteome</keyword>
<name>A0AAV7D8G4_ENGPU</name>
<evidence type="ECO:0000256" key="5">
    <source>
        <dbReference type="ARBA" id="ARBA00039359"/>
    </source>
</evidence>
<dbReference type="InterPro" id="IPR038281">
    <property type="entry name" value="RTP801-like_C_sf"/>
</dbReference>
<comment type="caution">
    <text evidence="6">The sequence shown here is derived from an EMBL/GenBank/DDBJ whole genome shotgun (WGS) entry which is preliminary data.</text>
</comment>